<evidence type="ECO:0008006" key="4">
    <source>
        <dbReference type="Google" id="ProtNLM"/>
    </source>
</evidence>
<dbReference type="PANTHER" id="PTHR34846:SF11">
    <property type="entry name" value="4-CARBOXYMUCONOLACTONE DECARBOXYLASE FAMILY PROTEIN (AFU_ORTHOLOGUE AFUA_6G11590)"/>
    <property type="match status" value="1"/>
</dbReference>
<dbReference type="PANTHER" id="PTHR34846">
    <property type="entry name" value="4-CARBOXYMUCONOLACTONE DECARBOXYLASE FAMILY PROTEIN (AFU_ORTHOLOGUE AFUA_6G11590)"/>
    <property type="match status" value="1"/>
</dbReference>
<keyword evidence="1" id="KW-0732">Signal</keyword>
<dbReference type="OrthoDB" id="9129225at2"/>
<evidence type="ECO:0000313" key="2">
    <source>
        <dbReference type="EMBL" id="KZD23987.1"/>
    </source>
</evidence>
<gene>
    <name evidence="2" type="ORF">A4A58_24330</name>
</gene>
<name>A0A163ZXP6_9BRAD</name>
<dbReference type="RefSeq" id="WP_068731428.1">
    <property type="nucleotide sequence ID" value="NZ_LVYV01000006.1"/>
</dbReference>
<dbReference type="AlphaFoldDB" id="A0A163ZXP6"/>
<accession>A0A163ZXP6</accession>
<dbReference type="Proteomes" id="UP000076574">
    <property type="component" value="Unassembled WGS sequence"/>
</dbReference>
<dbReference type="STRING" id="943830.A4A58_24330"/>
<feature type="chain" id="PRO_5007848498" description="Carboxymuconolactone decarboxylase family protein" evidence="1">
    <location>
        <begin position="20"/>
        <end position="223"/>
    </location>
</feature>
<keyword evidence="3" id="KW-1185">Reference proteome</keyword>
<comment type="caution">
    <text evidence="2">The sequence shown here is derived from an EMBL/GenBank/DDBJ whole genome shotgun (WGS) entry which is preliminary data.</text>
</comment>
<organism evidence="2 3">
    <name type="scientific">Tardiphaga robiniae</name>
    <dbReference type="NCBI Taxonomy" id="943830"/>
    <lineage>
        <taxon>Bacteria</taxon>
        <taxon>Pseudomonadati</taxon>
        <taxon>Pseudomonadota</taxon>
        <taxon>Alphaproteobacteria</taxon>
        <taxon>Hyphomicrobiales</taxon>
        <taxon>Nitrobacteraceae</taxon>
        <taxon>Tardiphaga</taxon>
    </lineage>
</organism>
<proteinExistence type="predicted"/>
<reference evidence="2 3" key="1">
    <citation type="submission" date="2016-03" db="EMBL/GenBank/DDBJ databases">
        <title>Microsymbionts genomes from the relict species Vavilovia formosa (Stev.) Fed.</title>
        <authorList>
            <person name="Kopat V."/>
            <person name="Chirak E."/>
            <person name="Kimeklis A."/>
            <person name="Andronov E."/>
        </authorList>
    </citation>
    <scope>NUCLEOTIDE SEQUENCE [LARGE SCALE GENOMIC DNA]</scope>
    <source>
        <strain evidence="2 3">Vaf07</strain>
    </source>
</reference>
<dbReference type="Gene3D" id="1.20.1290.10">
    <property type="entry name" value="AhpD-like"/>
    <property type="match status" value="1"/>
</dbReference>
<evidence type="ECO:0000256" key="1">
    <source>
        <dbReference type="SAM" id="SignalP"/>
    </source>
</evidence>
<sequence length="223" mass="24393">MKSPSLWMSSIGLSSLAVAAASGWFAATMFAGPATSKEPRFPQLTMDQLDARQKPLGEQVMKVSSVGLAGPYNPMMRSPVLGQKLFDLFAYLRWDTSVPVKLNEFAIIIIGRQWRSQVEWFAHAPLAQKAGLSPQIIADLKANKRPANMAEDEATVYDFVTELTTTHKVSDATYARAKKIFNDQQIVDLTAVAGNYVMVAMLLAMAEESTPPGKEAPFKPGEP</sequence>
<dbReference type="SUPFAM" id="SSF69118">
    <property type="entry name" value="AhpD-like"/>
    <property type="match status" value="1"/>
</dbReference>
<protein>
    <recommendedName>
        <fullName evidence="4">Carboxymuconolactone decarboxylase family protein</fullName>
    </recommendedName>
</protein>
<feature type="signal peptide" evidence="1">
    <location>
        <begin position="1"/>
        <end position="19"/>
    </location>
</feature>
<dbReference type="InterPro" id="IPR029032">
    <property type="entry name" value="AhpD-like"/>
</dbReference>
<evidence type="ECO:0000313" key="3">
    <source>
        <dbReference type="Proteomes" id="UP000076574"/>
    </source>
</evidence>
<dbReference type="EMBL" id="LVYV01000006">
    <property type="protein sequence ID" value="KZD23987.1"/>
    <property type="molecule type" value="Genomic_DNA"/>
</dbReference>